<organism evidence="2 3">
    <name type="scientific">Pseudodesulfovibrio sediminis</name>
    <dbReference type="NCBI Taxonomy" id="2810563"/>
    <lineage>
        <taxon>Bacteria</taxon>
        <taxon>Pseudomonadati</taxon>
        <taxon>Thermodesulfobacteriota</taxon>
        <taxon>Desulfovibrionia</taxon>
        <taxon>Desulfovibrionales</taxon>
        <taxon>Desulfovibrionaceae</taxon>
    </lineage>
</organism>
<reference evidence="2" key="1">
    <citation type="journal article" date="2022" name="Arch. Microbiol.">
        <title>Pseudodesulfovibrio sediminis sp. nov., a mesophilic and neutrophilic sulfate-reducing bacterium isolated from sediment of a brackish lake.</title>
        <authorList>
            <person name="Takahashi A."/>
            <person name="Kojima H."/>
            <person name="Watanabe M."/>
            <person name="Fukui M."/>
        </authorList>
    </citation>
    <scope>NUCLEOTIDE SEQUENCE</scope>
    <source>
        <strain evidence="2">SF6</strain>
    </source>
</reference>
<feature type="domain" description="PilZ" evidence="1">
    <location>
        <begin position="94"/>
        <end position="199"/>
    </location>
</feature>
<proteinExistence type="predicted"/>
<dbReference type="Proteomes" id="UP001053296">
    <property type="component" value="Chromosome"/>
</dbReference>
<evidence type="ECO:0000313" key="2">
    <source>
        <dbReference type="EMBL" id="BCS87425.1"/>
    </source>
</evidence>
<sequence length="208" mass="22949">MDLVTGDKILLELSTFEDRFLGVVADVKSDGRLLVYVSLPPLAVERIGIHTPALIRYAYDGQLLGFASEILNTIHSSGVILELAGPESVFDAEERSEPRCVCRFPASIEGEGHVVQGVVEDMSASCARMHLFGDDLIEFPEDPGRVVKLTFHPFDKESEAFSVGCAVVKAFLRNGERFAVVRFNNDEPDTRKRISGFVEAQVCCFVTH</sequence>
<keyword evidence="3" id="KW-1185">Reference proteome</keyword>
<dbReference type="RefSeq" id="WP_229593684.1">
    <property type="nucleotide sequence ID" value="NZ_AP024485.1"/>
</dbReference>
<name>A0ABN6EQG6_9BACT</name>
<dbReference type="EMBL" id="AP024485">
    <property type="protein sequence ID" value="BCS87425.1"/>
    <property type="molecule type" value="Genomic_DNA"/>
</dbReference>
<dbReference type="Pfam" id="PF07238">
    <property type="entry name" value="PilZ"/>
    <property type="match status" value="1"/>
</dbReference>
<protein>
    <recommendedName>
        <fullName evidence="1">PilZ domain-containing protein</fullName>
    </recommendedName>
</protein>
<evidence type="ECO:0000259" key="1">
    <source>
        <dbReference type="Pfam" id="PF07238"/>
    </source>
</evidence>
<evidence type="ECO:0000313" key="3">
    <source>
        <dbReference type="Proteomes" id="UP001053296"/>
    </source>
</evidence>
<accession>A0ABN6EQG6</accession>
<dbReference type="InterPro" id="IPR009875">
    <property type="entry name" value="PilZ_domain"/>
</dbReference>
<gene>
    <name evidence="2" type="ORF">PSDVSF_06670</name>
</gene>